<dbReference type="NCBIfam" id="TIGR01991">
    <property type="entry name" value="HscA"/>
    <property type="match status" value="1"/>
</dbReference>
<dbReference type="GO" id="GO:0051082">
    <property type="term" value="F:unfolded protein binding"/>
    <property type="evidence" value="ECO:0007669"/>
    <property type="project" value="InterPro"/>
</dbReference>
<dbReference type="PROSITE" id="PS00297">
    <property type="entry name" value="HSP70_1"/>
    <property type="match status" value="1"/>
</dbReference>
<evidence type="ECO:0000256" key="6">
    <source>
        <dbReference type="RuleBase" id="RU003322"/>
    </source>
</evidence>
<dbReference type="Proteomes" id="UP000007472">
    <property type="component" value="Chromosome"/>
</dbReference>
<dbReference type="Pfam" id="PF00012">
    <property type="entry name" value="HSP70"/>
    <property type="match status" value="1"/>
</dbReference>
<dbReference type="AlphaFoldDB" id="A0A654KI85"/>
<dbReference type="SUPFAM" id="SSF100920">
    <property type="entry name" value="Heat shock protein 70kD (HSP70), peptide-binding domain"/>
    <property type="match status" value="1"/>
</dbReference>
<dbReference type="NCBIfam" id="NF003520">
    <property type="entry name" value="PRK05183.1"/>
    <property type="match status" value="1"/>
</dbReference>
<name>A0A654KI85_TAYEM</name>
<keyword evidence="3 5" id="KW-0067">ATP-binding</keyword>
<dbReference type="InterPro" id="IPR043129">
    <property type="entry name" value="ATPase_NBD"/>
</dbReference>
<dbReference type="Gene3D" id="2.60.34.10">
    <property type="entry name" value="Substrate Binding Domain Of DNAk, Chain A, domain 1"/>
    <property type="match status" value="1"/>
</dbReference>
<organism evidence="7 8">
    <name type="scientific">Taylorella equigenitalis (strain MCE9)</name>
    <dbReference type="NCBI Taxonomy" id="937774"/>
    <lineage>
        <taxon>Bacteria</taxon>
        <taxon>Pseudomonadati</taxon>
        <taxon>Pseudomonadota</taxon>
        <taxon>Betaproteobacteria</taxon>
        <taxon>Burkholderiales</taxon>
        <taxon>Alcaligenaceae</taxon>
        <taxon>Taylorella</taxon>
    </lineage>
</organism>
<evidence type="ECO:0000256" key="2">
    <source>
        <dbReference type="ARBA" id="ARBA00022741"/>
    </source>
</evidence>
<dbReference type="PANTHER" id="PTHR19375">
    <property type="entry name" value="HEAT SHOCK PROTEIN 70KDA"/>
    <property type="match status" value="1"/>
</dbReference>
<dbReference type="FunFam" id="3.30.420.40:FF:000046">
    <property type="entry name" value="Chaperone protein HscA"/>
    <property type="match status" value="1"/>
</dbReference>
<dbReference type="InterPro" id="IPR013126">
    <property type="entry name" value="Hsp_70_fam"/>
</dbReference>
<evidence type="ECO:0000313" key="7">
    <source>
        <dbReference type="EMBL" id="ADU92161.1"/>
    </source>
</evidence>
<comment type="similarity">
    <text evidence="1 5 6">Belongs to the heat shock protein 70 family.</text>
</comment>
<evidence type="ECO:0000256" key="5">
    <source>
        <dbReference type="HAMAP-Rule" id="MF_00679"/>
    </source>
</evidence>
<dbReference type="GO" id="GO:0016887">
    <property type="term" value="F:ATP hydrolysis activity"/>
    <property type="evidence" value="ECO:0007669"/>
    <property type="project" value="UniProtKB-UniRule"/>
</dbReference>
<dbReference type="GO" id="GO:0005524">
    <property type="term" value="F:ATP binding"/>
    <property type="evidence" value="ECO:0007669"/>
    <property type="project" value="UniProtKB-KW"/>
</dbReference>
<dbReference type="SUPFAM" id="SSF53067">
    <property type="entry name" value="Actin-like ATPase domain"/>
    <property type="match status" value="2"/>
</dbReference>
<keyword evidence="2 5" id="KW-0547">Nucleotide-binding</keyword>
<reference evidence="7 8" key="1">
    <citation type="journal article" date="2011" name="J. Bacteriol.">
        <title>Genome sequence of Taylorella equigenitalis MCE9, the causative agent of contagious equine metritis.</title>
        <authorList>
            <person name="Hebert L."/>
            <person name="Moumen B."/>
            <person name="Duquesne F."/>
            <person name="Breuil M.F."/>
            <person name="Laugier C."/>
            <person name="Batto J.M."/>
            <person name="Renault P."/>
            <person name="Petry S."/>
        </authorList>
    </citation>
    <scope>NUCLEOTIDE SEQUENCE [LARGE SCALE GENOMIC DNA]</scope>
    <source>
        <strain evidence="7 8">MCE9</strain>
    </source>
</reference>
<dbReference type="SUPFAM" id="SSF100934">
    <property type="entry name" value="Heat shock protein 70kD (HSP70), C-terminal subdomain"/>
    <property type="match status" value="1"/>
</dbReference>
<dbReference type="Gene3D" id="1.20.1270.10">
    <property type="match status" value="1"/>
</dbReference>
<evidence type="ECO:0000256" key="4">
    <source>
        <dbReference type="ARBA" id="ARBA00023186"/>
    </source>
</evidence>
<dbReference type="GO" id="GO:0016226">
    <property type="term" value="P:iron-sulfur cluster assembly"/>
    <property type="evidence" value="ECO:0007669"/>
    <property type="project" value="InterPro"/>
</dbReference>
<dbReference type="Gene3D" id="3.90.640.10">
    <property type="entry name" value="Actin, Chain A, domain 4"/>
    <property type="match status" value="1"/>
</dbReference>
<dbReference type="PRINTS" id="PR00301">
    <property type="entry name" value="HEATSHOCK70"/>
</dbReference>
<dbReference type="EMBL" id="CP002456">
    <property type="protein sequence ID" value="ADU92161.1"/>
    <property type="molecule type" value="Genomic_DNA"/>
</dbReference>
<dbReference type="GO" id="GO:0140662">
    <property type="term" value="F:ATP-dependent protein folding chaperone"/>
    <property type="evidence" value="ECO:0007669"/>
    <property type="project" value="InterPro"/>
</dbReference>
<evidence type="ECO:0000256" key="3">
    <source>
        <dbReference type="ARBA" id="ARBA00022840"/>
    </source>
</evidence>
<accession>A0A654KI85</accession>
<dbReference type="PROSITE" id="PS00329">
    <property type="entry name" value="HSP70_2"/>
    <property type="match status" value="1"/>
</dbReference>
<dbReference type="PROSITE" id="PS01036">
    <property type="entry name" value="HSP70_3"/>
    <property type="match status" value="1"/>
</dbReference>
<evidence type="ECO:0000256" key="1">
    <source>
        <dbReference type="ARBA" id="ARBA00007381"/>
    </source>
</evidence>
<dbReference type="InterPro" id="IPR018181">
    <property type="entry name" value="Heat_shock_70_CS"/>
</dbReference>
<comment type="function">
    <text evidence="5">Chaperone involved in the maturation of iron-sulfur cluster-containing proteins. Has a low intrinsic ATPase activity which is markedly stimulated by HscB.</text>
</comment>
<keyword evidence="4 5" id="KW-0143">Chaperone</keyword>
<dbReference type="Gene3D" id="3.30.420.40">
    <property type="match status" value="2"/>
</dbReference>
<dbReference type="InterPro" id="IPR029047">
    <property type="entry name" value="HSP70_peptide-bd_sf"/>
</dbReference>
<sequence length="617" mass="67712">MTLFQISDPDIKIKQHAVGIDLGTTHSLIATVLNGELVVIPSSEGKKLFPSAVRYLKDGTIHTGFEALKAKNRDPFNTLLSIKRLLGRSYEEAKDYTLPYRFAQKEGTVNIVTNQGEVSPIQVSAEILKSLRLQAKAYLGVDVEDAVITVPAYFDDAQRQATRDAARIAGFNVLRLLNEPTAAAIAYGLEKSVEGIFAVYDLGGGTFDFSILRLQKGIFEVIATGGDTQLGGDDFDKLIVKDVLTHHDTEHLTAQDHRQLLSIAKTVRERLTKQQRAYFQVKLSDGLHIDLNYPRSHFENIAYGLVNRTLDKVNFVLKDAGLDPDEISGVVMVGGATRMPIVQKMVGDYFQMEPLTNIDPDQVVAMGAALQANKLIGSDSSEDWLLLDVIPLSLGIETMGGLTERIIPRNSTIPVARSQEFTTFKDGQTAMKIHVVQGEREMVSDNRSLAHFELRGIPPMVAGAARIRVDFQVDADGLLSVTARELSSGVNQSIVVKPSYGLSDEVIASMLQDGIQSSSEDAKLRIEREEILGASQLYEALNSALQADSDLLNEKERTTLNSQLSILKEGIDTSNLEAIRRTQSEIAPLSDEFVARRMNRSISSALAGKSIDSVIRE</sequence>
<gene>
    <name evidence="5" type="primary">hscA</name>
    <name evidence="7" type="ordered locus">TEQUI_1241</name>
</gene>
<proteinExistence type="inferred from homology"/>
<protein>
    <recommendedName>
        <fullName evidence="5">Chaperone protein HscA homolog</fullName>
    </recommendedName>
</protein>
<dbReference type="InterPro" id="IPR029048">
    <property type="entry name" value="HSP70_C_sf"/>
</dbReference>
<dbReference type="KEGG" id="teq:TEQUI_1241"/>
<evidence type="ECO:0000313" key="8">
    <source>
        <dbReference type="Proteomes" id="UP000007472"/>
    </source>
</evidence>
<dbReference type="InterPro" id="IPR010236">
    <property type="entry name" value="ISC_FeS_clus_asmbl_HscA"/>
</dbReference>
<dbReference type="HAMAP" id="MF_00679">
    <property type="entry name" value="HscA"/>
    <property type="match status" value="1"/>
</dbReference>
<dbReference type="FunFam" id="2.60.34.10:FF:000005">
    <property type="entry name" value="Chaperone protein HscA homolog"/>
    <property type="match status" value="1"/>
</dbReference>